<evidence type="ECO:0000313" key="4">
    <source>
        <dbReference type="Proteomes" id="UP001320831"/>
    </source>
</evidence>
<protein>
    <recommendedName>
        <fullName evidence="2">PF03932 family protein CutC</fullName>
    </recommendedName>
</protein>
<dbReference type="Proteomes" id="UP001320831">
    <property type="component" value="Unassembled WGS sequence"/>
</dbReference>
<accession>A0ABT2LIJ3</accession>
<name>A0ABT2LIJ3_9HYPH</name>
<dbReference type="EMBL" id="JAOCZP010000001">
    <property type="protein sequence ID" value="MCT7374390.1"/>
    <property type="molecule type" value="Genomic_DNA"/>
</dbReference>
<comment type="similarity">
    <text evidence="1 2">Belongs to the CutC family.</text>
</comment>
<comment type="caution">
    <text evidence="3">The sequence shown here is derived from an EMBL/GenBank/DDBJ whole genome shotgun (WGS) entry which is preliminary data.</text>
</comment>
<sequence length="241" mass="24815">MSGILLEVCVDDPAGLAAAIDGGADRVELCSALDLGGLTPPAGLMAAAASQVPVYAMIRPRAGDFVYAEAELDVMARDIEAARQAGFAGVVFGAVKRDGSLDYHALKRLAERADGLGVTLHRAFDLVPDRAEAVEMAVELGFERILTSGGASTAAEGVEALEEAIAVAAGRISIMPGAGINVETVGLLLPRLPVSEVHASCSTAEPVSDARLVSLGFSPAKRRRTDAALVRALKERISAVG</sequence>
<dbReference type="RefSeq" id="WP_260900781.1">
    <property type="nucleotide sequence ID" value="NZ_JAOCZP010000001.1"/>
</dbReference>
<dbReference type="InterPro" id="IPR036822">
    <property type="entry name" value="CutC-like_dom_sf"/>
</dbReference>
<dbReference type="Pfam" id="PF03932">
    <property type="entry name" value="CutC"/>
    <property type="match status" value="1"/>
</dbReference>
<evidence type="ECO:0000313" key="3">
    <source>
        <dbReference type="EMBL" id="MCT7374390.1"/>
    </source>
</evidence>
<dbReference type="InterPro" id="IPR005627">
    <property type="entry name" value="CutC-like"/>
</dbReference>
<evidence type="ECO:0000256" key="2">
    <source>
        <dbReference type="HAMAP-Rule" id="MF_00795"/>
    </source>
</evidence>
<reference evidence="3 4" key="1">
    <citation type="submission" date="2022-09" db="EMBL/GenBank/DDBJ databases">
        <title>Chelativorans salina sp. nov., a novel slightly halophilic bacterium isolated from a saline lake sediment enrichment.</title>
        <authorList>
            <person name="Gao L."/>
            <person name="Fang B.-Z."/>
            <person name="Li W.-J."/>
        </authorList>
    </citation>
    <scope>NUCLEOTIDE SEQUENCE [LARGE SCALE GENOMIC DNA]</scope>
    <source>
        <strain evidence="3 4">EGI FJ00035</strain>
    </source>
</reference>
<evidence type="ECO:0000256" key="1">
    <source>
        <dbReference type="ARBA" id="ARBA00007768"/>
    </source>
</evidence>
<dbReference type="PANTHER" id="PTHR12598">
    <property type="entry name" value="COPPER HOMEOSTASIS PROTEIN CUTC"/>
    <property type="match status" value="1"/>
</dbReference>
<gene>
    <name evidence="2" type="primary">cutC</name>
    <name evidence="3" type="ORF">N5A92_05005</name>
</gene>
<dbReference type="SUPFAM" id="SSF110395">
    <property type="entry name" value="CutC-like"/>
    <property type="match status" value="1"/>
</dbReference>
<dbReference type="Gene3D" id="3.20.20.380">
    <property type="entry name" value="Copper homeostasis (CutC) domain"/>
    <property type="match status" value="1"/>
</dbReference>
<comment type="caution">
    <text evidence="2">Once thought to be involved in copper homeostasis, experiments in E.coli have shown this is not the case.</text>
</comment>
<comment type="subcellular location">
    <subcellularLocation>
        <location evidence="2">Cytoplasm</location>
    </subcellularLocation>
</comment>
<organism evidence="3 4">
    <name type="scientific">Chelativorans salis</name>
    <dbReference type="NCBI Taxonomy" id="2978478"/>
    <lineage>
        <taxon>Bacteria</taxon>
        <taxon>Pseudomonadati</taxon>
        <taxon>Pseudomonadota</taxon>
        <taxon>Alphaproteobacteria</taxon>
        <taxon>Hyphomicrobiales</taxon>
        <taxon>Phyllobacteriaceae</taxon>
        <taxon>Chelativorans</taxon>
    </lineage>
</organism>
<dbReference type="HAMAP" id="MF_00795">
    <property type="entry name" value="CutC"/>
    <property type="match status" value="1"/>
</dbReference>
<dbReference type="PANTHER" id="PTHR12598:SF0">
    <property type="entry name" value="COPPER HOMEOSTASIS PROTEIN CUTC HOMOLOG"/>
    <property type="match status" value="1"/>
</dbReference>
<proteinExistence type="inferred from homology"/>
<keyword evidence="2" id="KW-0963">Cytoplasm</keyword>
<keyword evidence="4" id="KW-1185">Reference proteome</keyword>